<evidence type="ECO:0000256" key="3">
    <source>
        <dbReference type="ARBA" id="ARBA00023155"/>
    </source>
</evidence>
<evidence type="ECO:0000256" key="5">
    <source>
        <dbReference type="PROSITE-ProRule" id="PRU00108"/>
    </source>
</evidence>
<reference evidence="10" key="1">
    <citation type="submission" date="2022-11" db="UniProtKB">
        <authorList>
            <consortium name="WormBaseParasite"/>
        </authorList>
    </citation>
    <scope>IDENTIFICATION</scope>
</reference>
<dbReference type="PRINTS" id="PR00024">
    <property type="entry name" value="HOMEOBOX"/>
</dbReference>
<keyword evidence="9" id="KW-1185">Reference proteome</keyword>
<feature type="region of interest" description="Disordered" evidence="7">
    <location>
        <begin position="169"/>
        <end position="192"/>
    </location>
</feature>
<evidence type="ECO:0000259" key="8">
    <source>
        <dbReference type="PROSITE" id="PS50071"/>
    </source>
</evidence>
<feature type="region of interest" description="Disordered" evidence="7">
    <location>
        <begin position="483"/>
        <end position="511"/>
    </location>
</feature>
<organism evidence="9 10">
    <name type="scientific">Plectus sambesii</name>
    <dbReference type="NCBI Taxonomy" id="2011161"/>
    <lineage>
        <taxon>Eukaryota</taxon>
        <taxon>Metazoa</taxon>
        <taxon>Ecdysozoa</taxon>
        <taxon>Nematoda</taxon>
        <taxon>Chromadorea</taxon>
        <taxon>Plectida</taxon>
        <taxon>Plectina</taxon>
        <taxon>Plectoidea</taxon>
        <taxon>Plectidae</taxon>
        <taxon>Plectus</taxon>
    </lineage>
</organism>
<dbReference type="PANTHER" id="PTHR24333:SF5">
    <property type="entry name" value="VENT HOMEOBOX"/>
    <property type="match status" value="1"/>
</dbReference>
<feature type="domain" description="Homeobox" evidence="8">
    <location>
        <begin position="360"/>
        <end position="420"/>
    </location>
</feature>
<evidence type="ECO:0000313" key="10">
    <source>
        <dbReference type="WBParaSite" id="PSAMB.scaffold3548size17846.g21899.t1"/>
    </source>
</evidence>
<evidence type="ECO:0000256" key="7">
    <source>
        <dbReference type="SAM" id="MobiDB-lite"/>
    </source>
</evidence>
<dbReference type="InterPro" id="IPR009057">
    <property type="entry name" value="Homeodomain-like_sf"/>
</dbReference>
<dbReference type="WBParaSite" id="PSAMB.scaffold3548size17846.g21899.t1">
    <property type="protein sequence ID" value="PSAMB.scaffold3548size17846.g21899.t1"/>
    <property type="gene ID" value="PSAMB.scaffold3548size17846.g21899"/>
</dbReference>
<dbReference type="GO" id="GO:0005634">
    <property type="term" value="C:nucleus"/>
    <property type="evidence" value="ECO:0007669"/>
    <property type="project" value="UniProtKB-SubCell"/>
</dbReference>
<feature type="DNA-binding region" description="Homeobox" evidence="5">
    <location>
        <begin position="362"/>
        <end position="421"/>
    </location>
</feature>
<accession>A0A914WBJ5</accession>
<dbReference type="SMART" id="SM00389">
    <property type="entry name" value="HOX"/>
    <property type="match status" value="1"/>
</dbReference>
<dbReference type="PROSITE" id="PS00027">
    <property type="entry name" value="HOMEOBOX_1"/>
    <property type="match status" value="1"/>
</dbReference>
<proteinExistence type="predicted"/>
<protein>
    <submittedName>
        <fullName evidence="10">Homeobox domain-containing protein</fullName>
    </submittedName>
</protein>
<dbReference type="GO" id="GO:0000981">
    <property type="term" value="F:DNA-binding transcription factor activity, RNA polymerase II-specific"/>
    <property type="evidence" value="ECO:0007669"/>
    <property type="project" value="InterPro"/>
</dbReference>
<sequence>MGTGSGALLHEEDAEWRPSDAIRIVRAFPRSTVVLLGCRAAKVAPIHVSAAHPKIALISPPATALKAHLSAVFSAGSGRAVCLANFPRLALVIVAATLIRRYFDPIDFRRDVRTATPPSQSPLRLTRAQYGHSSYGPITGRLSTPVPARPLPPRAPMRSAIIAHKKLDRTATPRQTKTQTLAGSSPEGQHRSFDGGCADRAHLCDNEFMNGRDRRPANYGRFPSGRPRAKTRPHLIGQSIARRQERAESCPLVATAGMIDPARFFASGFLPPFMFNPGAVVMPPVSAPIAPSVTVSRASSFLISDILDARKKHTNDEREDISPGIDSGGDLKEDEDDNDKRESTKSVDSKRSSSPQTSGKKARKARTIFTDKQLQELETTFDNQKYLSVQDRMELAQRMGLTDTQVKTWYQNRRTKWKRQSAVGMELLSEASNFAAVQQLLRSNPYWASYVATHQTPHPLLNPLAVGRMWPPPGLHQQQQQLPASVLGRPSSATTTIRSPTNSPPVTVNSP</sequence>
<dbReference type="InterPro" id="IPR020479">
    <property type="entry name" value="HD_metazoa"/>
</dbReference>
<feature type="compositionally biased region" description="Polar residues" evidence="7">
    <location>
        <begin position="491"/>
        <end position="511"/>
    </location>
</feature>
<dbReference type="InterPro" id="IPR001356">
    <property type="entry name" value="HD"/>
</dbReference>
<dbReference type="PROSITE" id="PS50071">
    <property type="entry name" value="HOMEOBOX_2"/>
    <property type="match status" value="1"/>
</dbReference>
<dbReference type="InterPro" id="IPR000047">
    <property type="entry name" value="HTH_motif"/>
</dbReference>
<dbReference type="Pfam" id="PF00046">
    <property type="entry name" value="Homeodomain"/>
    <property type="match status" value="1"/>
</dbReference>
<evidence type="ECO:0000256" key="6">
    <source>
        <dbReference type="RuleBase" id="RU000682"/>
    </source>
</evidence>
<keyword evidence="3 5" id="KW-0371">Homeobox</keyword>
<evidence type="ECO:0000256" key="1">
    <source>
        <dbReference type="ARBA" id="ARBA00004123"/>
    </source>
</evidence>
<dbReference type="Gene3D" id="1.10.10.60">
    <property type="entry name" value="Homeodomain-like"/>
    <property type="match status" value="1"/>
</dbReference>
<evidence type="ECO:0000256" key="4">
    <source>
        <dbReference type="ARBA" id="ARBA00023242"/>
    </source>
</evidence>
<dbReference type="CDD" id="cd00086">
    <property type="entry name" value="homeodomain"/>
    <property type="match status" value="1"/>
</dbReference>
<feature type="compositionally biased region" description="Polar residues" evidence="7">
    <location>
        <begin position="172"/>
        <end position="187"/>
    </location>
</feature>
<dbReference type="InterPro" id="IPR050848">
    <property type="entry name" value="Homeobox_TF"/>
</dbReference>
<evidence type="ECO:0000256" key="2">
    <source>
        <dbReference type="ARBA" id="ARBA00023125"/>
    </source>
</evidence>
<comment type="subcellular location">
    <subcellularLocation>
        <location evidence="1 5 6">Nucleus</location>
    </subcellularLocation>
</comment>
<dbReference type="PANTHER" id="PTHR24333">
    <property type="entry name" value="HOMEO BOX HB9 LIKE A-RELATED"/>
    <property type="match status" value="1"/>
</dbReference>
<dbReference type="InterPro" id="IPR017970">
    <property type="entry name" value="Homeobox_CS"/>
</dbReference>
<dbReference type="GO" id="GO:0003677">
    <property type="term" value="F:DNA binding"/>
    <property type="evidence" value="ECO:0007669"/>
    <property type="project" value="UniProtKB-UniRule"/>
</dbReference>
<dbReference type="PRINTS" id="PR00031">
    <property type="entry name" value="HTHREPRESSR"/>
</dbReference>
<name>A0A914WBJ5_9BILA</name>
<feature type="compositionally biased region" description="Basic and acidic residues" evidence="7">
    <location>
        <begin position="338"/>
        <end position="351"/>
    </location>
</feature>
<evidence type="ECO:0000313" key="9">
    <source>
        <dbReference type="Proteomes" id="UP000887566"/>
    </source>
</evidence>
<feature type="region of interest" description="Disordered" evidence="7">
    <location>
        <begin position="314"/>
        <end position="367"/>
    </location>
</feature>
<dbReference type="Proteomes" id="UP000887566">
    <property type="component" value="Unplaced"/>
</dbReference>
<dbReference type="AlphaFoldDB" id="A0A914WBJ5"/>
<keyword evidence="2 5" id="KW-0238">DNA-binding</keyword>
<keyword evidence="4 5" id="KW-0539">Nucleus</keyword>
<dbReference type="SUPFAM" id="SSF46689">
    <property type="entry name" value="Homeodomain-like"/>
    <property type="match status" value="1"/>
</dbReference>